<evidence type="ECO:0000313" key="3">
    <source>
        <dbReference type="Proteomes" id="UP000316801"/>
    </source>
</evidence>
<comment type="caution">
    <text evidence="2">The sequence shown here is derived from an EMBL/GenBank/DDBJ whole genome shotgun (WGS) entry which is preliminary data.</text>
</comment>
<name>A0A549T1E6_9HYPH</name>
<sequence>MSFLLESTSVLFAAHRGGRDVNRQRPDEITALIVSESLRKGGQISKFAQLNGVKGGPPDVVENHDSSGHHNPNSNYRHYTH</sequence>
<dbReference type="RefSeq" id="WP_143126927.1">
    <property type="nucleotide sequence ID" value="NZ_VJMG01000063.1"/>
</dbReference>
<accession>A0A549T1E6</accession>
<dbReference type="EMBL" id="VJMG01000063">
    <property type="protein sequence ID" value="TRL35699.1"/>
    <property type="molecule type" value="Genomic_DNA"/>
</dbReference>
<dbReference type="AlphaFoldDB" id="A0A549T1E6"/>
<gene>
    <name evidence="2" type="ORF">FNA46_19740</name>
</gene>
<organism evidence="2 3">
    <name type="scientific">Rhizobium straminoryzae</name>
    <dbReference type="NCBI Taxonomy" id="1387186"/>
    <lineage>
        <taxon>Bacteria</taxon>
        <taxon>Pseudomonadati</taxon>
        <taxon>Pseudomonadota</taxon>
        <taxon>Alphaproteobacteria</taxon>
        <taxon>Hyphomicrobiales</taxon>
        <taxon>Rhizobiaceae</taxon>
        <taxon>Rhizobium/Agrobacterium group</taxon>
        <taxon>Rhizobium</taxon>
    </lineage>
</organism>
<evidence type="ECO:0000256" key="1">
    <source>
        <dbReference type="SAM" id="MobiDB-lite"/>
    </source>
</evidence>
<proteinExistence type="predicted"/>
<protein>
    <submittedName>
        <fullName evidence="2">Uncharacterized protein</fullName>
    </submittedName>
</protein>
<feature type="compositionally biased region" description="Polar residues" evidence="1">
    <location>
        <begin position="69"/>
        <end position="81"/>
    </location>
</feature>
<reference evidence="2 3" key="1">
    <citation type="submission" date="2019-07" db="EMBL/GenBank/DDBJ databases">
        <title>Ln-dependent methylotrophs.</title>
        <authorList>
            <person name="Tani A."/>
        </authorList>
    </citation>
    <scope>NUCLEOTIDE SEQUENCE [LARGE SCALE GENOMIC DNA]</scope>
    <source>
        <strain evidence="2 3">SM12</strain>
    </source>
</reference>
<dbReference type="Proteomes" id="UP000316801">
    <property type="component" value="Unassembled WGS sequence"/>
</dbReference>
<feature type="region of interest" description="Disordered" evidence="1">
    <location>
        <begin position="49"/>
        <end position="81"/>
    </location>
</feature>
<keyword evidence="3" id="KW-1185">Reference proteome</keyword>
<evidence type="ECO:0000313" key="2">
    <source>
        <dbReference type="EMBL" id="TRL35699.1"/>
    </source>
</evidence>